<sequence length="207" mass="24527">MKVLKYIGYTILGIVLSFLSLIYFLKIQRETVKSRLDIQATKNLVIPIKKTHSQRVYYGGHGLGWGGGDVKNLIEFNYLDKAYSHETPFILVLFRLYKEDFYVVYYDRETDFNNITYRFYKSNKKREFEEIKATTFPKHLAIQNRFWCIECSDGSKPEELIGLEPTNMLGTTTAQLWYLIEGKPKMYNENPKQFLKEYKRKYITSSE</sequence>
<protein>
    <submittedName>
        <fullName evidence="2">Uncharacterized protein</fullName>
    </submittedName>
</protein>
<dbReference type="KEGG" id="cbat:M666_12635"/>
<dbReference type="GeneID" id="78061587"/>
<name>A0AAU8RG19_9FLAO</name>
<feature type="transmembrane region" description="Helical" evidence="1">
    <location>
        <begin position="6"/>
        <end position="25"/>
    </location>
</feature>
<keyword evidence="1" id="KW-0472">Membrane</keyword>
<gene>
    <name evidence="2" type="ORF">M666_12635</name>
</gene>
<proteinExistence type="predicted"/>
<dbReference type="EMBL" id="CP009976">
    <property type="protein sequence ID" value="AIZ42354.1"/>
    <property type="molecule type" value="Genomic_DNA"/>
</dbReference>
<evidence type="ECO:0000313" key="3">
    <source>
        <dbReference type="Proteomes" id="UP000030786"/>
    </source>
</evidence>
<accession>A0AAU8RG19</accession>
<dbReference type="AlphaFoldDB" id="A0AAU8RG19"/>
<evidence type="ECO:0000256" key="1">
    <source>
        <dbReference type="SAM" id="Phobius"/>
    </source>
</evidence>
<keyword evidence="1" id="KW-1133">Transmembrane helix</keyword>
<evidence type="ECO:0000313" key="2">
    <source>
        <dbReference type="EMBL" id="AIZ42354.1"/>
    </source>
</evidence>
<organism evidence="2 3">
    <name type="scientific">Cellulophaga baltica 18</name>
    <dbReference type="NCBI Taxonomy" id="1348584"/>
    <lineage>
        <taxon>Bacteria</taxon>
        <taxon>Pseudomonadati</taxon>
        <taxon>Bacteroidota</taxon>
        <taxon>Flavobacteriia</taxon>
        <taxon>Flavobacteriales</taxon>
        <taxon>Flavobacteriaceae</taxon>
        <taxon>Cellulophaga</taxon>
    </lineage>
</organism>
<dbReference type="Proteomes" id="UP000030786">
    <property type="component" value="Chromosome"/>
</dbReference>
<dbReference type="RefSeq" id="WP_029446144.1">
    <property type="nucleotide sequence ID" value="NZ_CP009976.1"/>
</dbReference>
<keyword evidence="1" id="KW-0812">Transmembrane</keyword>
<reference evidence="2 3" key="1">
    <citation type="journal article" date="2014" name="Environ. Microbiol.">
        <title>Contrasting genomic patterns and infection strategies of two co-existing Bacteroidetes podovirus genera.</title>
        <authorList>
            <person name="Holmfeldt K."/>
            <person name="Howard-Varona C."/>
            <person name="Solonenko N."/>
            <person name="Sullivan M.B."/>
        </authorList>
    </citation>
    <scope>NUCLEOTIDE SEQUENCE [LARGE SCALE GENOMIC DNA]</scope>
    <source>
        <strain evidence="2 3">18</strain>
    </source>
</reference>